<organism evidence="12 13">
    <name type="scientific">Pelagicoccus mobilis</name>
    <dbReference type="NCBI Taxonomy" id="415221"/>
    <lineage>
        <taxon>Bacteria</taxon>
        <taxon>Pseudomonadati</taxon>
        <taxon>Verrucomicrobiota</taxon>
        <taxon>Opitutia</taxon>
        <taxon>Puniceicoccales</taxon>
        <taxon>Pelagicoccaceae</taxon>
        <taxon>Pelagicoccus</taxon>
    </lineage>
</organism>
<dbReference type="PANTHER" id="PTHR43707:SF1">
    <property type="entry name" value="HISTIDINE--TRNA LIGASE, MITOCHONDRIAL-RELATED"/>
    <property type="match status" value="1"/>
</dbReference>
<dbReference type="InterPro" id="IPR036621">
    <property type="entry name" value="Anticodon-bd_dom_sf"/>
</dbReference>
<evidence type="ECO:0000259" key="11">
    <source>
        <dbReference type="PROSITE" id="PS50862"/>
    </source>
</evidence>
<evidence type="ECO:0000256" key="1">
    <source>
        <dbReference type="ARBA" id="ARBA00008226"/>
    </source>
</evidence>
<comment type="similarity">
    <text evidence="1 9">Belongs to the class-II aminoacyl-tRNA synthetase family.</text>
</comment>
<keyword evidence="4 9" id="KW-0547">Nucleotide-binding</keyword>
<comment type="caution">
    <text evidence="12">The sequence shown here is derived from an EMBL/GenBank/DDBJ whole genome shotgun (WGS) entry which is preliminary data.</text>
</comment>
<dbReference type="PROSITE" id="PS50862">
    <property type="entry name" value="AA_TRNA_LIGASE_II"/>
    <property type="match status" value="1"/>
</dbReference>
<evidence type="ECO:0000256" key="3">
    <source>
        <dbReference type="ARBA" id="ARBA00022598"/>
    </source>
</evidence>
<dbReference type="Proteomes" id="UP000617628">
    <property type="component" value="Unassembled WGS sequence"/>
</dbReference>
<reference evidence="12" key="1">
    <citation type="submission" date="2021-01" db="EMBL/GenBank/DDBJ databases">
        <title>Modified the classification status of verrucomicrobia.</title>
        <authorList>
            <person name="Feng X."/>
        </authorList>
    </citation>
    <scope>NUCLEOTIDE SEQUENCE</scope>
    <source>
        <strain evidence="12">KCTC 13126</strain>
    </source>
</reference>
<evidence type="ECO:0000256" key="9">
    <source>
        <dbReference type="HAMAP-Rule" id="MF_00127"/>
    </source>
</evidence>
<evidence type="ECO:0000313" key="13">
    <source>
        <dbReference type="Proteomes" id="UP000617628"/>
    </source>
</evidence>
<dbReference type="GO" id="GO:0006427">
    <property type="term" value="P:histidyl-tRNA aminoacylation"/>
    <property type="evidence" value="ECO:0007669"/>
    <property type="project" value="UniProtKB-UniRule"/>
</dbReference>
<dbReference type="GO" id="GO:0004821">
    <property type="term" value="F:histidine-tRNA ligase activity"/>
    <property type="evidence" value="ECO:0007669"/>
    <property type="project" value="UniProtKB-UniRule"/>
</dbReference>
<protein>
    <recommendedName>
        <fullName evidence="9">Histidine--tRNA ligase</fullName>
        <ecNumber evidence="9">6.1.1.21</ecNumber>
    </recommendedName>
    <alternativeName>
        <fullName evidence="9">Histidyl-tRNA synthetase</fullName>
        <shortName evidence="9">HisRS</shortName>
    </alternativeName>
</protein>
<evidence type="ECO:0000256" key="10">
    <source>
        <dbReference type="PIRSR" id="PIRSR001549-1"/>
    </source>
</evidence>
<evidence type="ECO:0000256" key="6">
    <source>
        <dbReference type="ARBA" id="ARBA00022917"/>
    </source>
</evidence>
<evidence type="ECO:0000256" key="5">
    <source>
        <dbReference type="ARBA" id="ARBA00022840"/>
    </source>
</evidence>
<evidence type="ECO:0000256" key="8">
    <source>
        <dbReference type="ARBA" id="ARBA00047639"/>
    </source>
</evidence>
<dbReference type="AlphaFoldDB" id="A0A934VNJ7"/>
<keyword evidence="13" id="KW-1185">Reference proteome</keyword>
<comment type="subunit">
    <text evidence="2 9">Homodimer.</text>
</comment>
<dbReference type="PANTHER" id="PTHR43707">
    <property type="entry name" value="HISTIDYL-TRNA SYNTHETASE"/>
    <property type="match status" value="1"/>
</dbReference>
<dbReference type="InterPro" id="IPR045864">
    <property type="entry name" value="aa-tRNA-synth_II/BPL/LPL"/>
</dbReference>
<dbReference type="PIRSF" id="PIRSF001549">
    <property type="entry name" value="His-tRNA_synth"/>
    <property type="match status" value="1"/>
</dbReference>
<dbReference type="RefSeq" id="WP_200354509.1">
    <property type="nucleotide sequence ID" value="NZ_JAENIL010000008.1"/>
</dbReference>
<feature type="binding site" evidence="10">
    <location>
        <position position="279"/>
    </location>
    <ligand>
        <name>L-histidine</name>
        <dbReference type="ChEBI" id="CHEBI:57595"/>
    </ligand>
</feature>
<dbReference type="InterPro" id="IPR004516">
    <property type="entry name" value="HisRS/HisZ"/>
</dbReference>
<evidence type="ECO:0000256" key="4">
    <source>
        <dbReference type="ARBA" id="ARBA00022741"/>
    </source>
</evidence>
<dbReference type="GO" id="GO:0005524">
    <property type="term" value="F:ATP binding"/>
    <property type="evidence" value="ECO:0007669"/>
    <property type="project" value="UniProtKB-UniRule"/>
</dbReference>
<proteinExistence type="inferred from homology"/>
<keyword evidence="5 9" id="KW-0067">ATP-binding</keyword>
<dbReference type="EC" id="6.1.1.21" evidence="9"/>
<dbReference type="CDD" id="cd00859">
    <property type="entry name" value="HisRS_anticodon"/>
    <property type="match status" value="1"/>
</dbReference>
<dbReference type="EMBL" id="JAENIL010000008">
    <property type="protein sequence ID" value="MBK1876292.1"/>
    <property type="molecule type" value="Genomic_DNA"/>
</dbReference>
<gene>
    <name evidence="9" type="primary">hisS</name>
    <name evidence="12" type="ORF">JIN87_05395</name>
</gene>
<dbReference type="SUPFAM" id="SSF55681">
    <property type="entry name" value="Class II aaRS and biotin synthetases"/>
    <property type="match status" value="1"/>
</dbReference>
<accession>A0A934VNJ7</accession>
<evidence type="ECO:0000256" key="2">
    <source>
        <dbReference type="ARBA" id="ARBA00011738"/>
    </source>
</evidence>
<keyword evidence="6 9" id="KW-0648">Protein biosynthesis</keyword>
<feature type="binding site" evidence="10">
    <location>
        <position position="109"/>
    </location>
    <ligand>
        <name>L-histidine</name>
        <dbReference type="ChEBI" id="CHEBI:57595"/>
    </ligand>
</feature>
<dbReference type="Pfam" id="PF13393">
    <property type="entry name" value="tRNA-synt_His"/>
    <property type="match status" value="1"/>
</dbReference>
<dbReference type="InterPro" id="IPR004154">
    <property type="entry name" value="Anticodon-bd"/>
</dbReference>
<evidence type="ECO:0000256" key="7">
    <source>
        <dbReference type="ARBA" id="ARBA00023146"/>
    </source>
</evidence>
<dbReference type="Gene3D" id="3.30.930.10">
    <property type="entry name" value="Bira Bifunctional Protein, Domain 2"/>
    <property type="match status" value="1"/>
</dbReference>
<keyword evidence="3 9" id="KW-0436">Ligase</keyword>
<comment type="subcellular location">
    <subcellularLocation>
        <location evidence="9">Cytoplasm</location>
    </subcellularLocation>
</comment>
<evidence type="ECO:0000313" key="12">
    <source>
        <dbReference type="EMBL" id="MBK1876292.1"/>
    </source>
</evidence>
<dbReference type="HAMAP" id="MF_00127">
    <property type="entry name" value="His_tRNA_synth"/>
    <property type="match status" value="1"/>
</dbReference>
<keyword evidence="7 9" id="KW-0030">Aminoacyl-tRNA synthetase</keyword>
<dbReference type="CDD" id="cd00773">
    <property type="entry name" value="HisRS-like_core"/>
    <property type="match status" value="1"/>
</dbReference>
<dbReference type="Gene3D" id="3.40.50.800">
    <property type="entry name" value="Anticodon-binding domain"/>
    <property type="match status" value="1"/>
</dbReference>
<feature type="binding site" evidence="10">
    <location>
        <position position="127"/>
    </location>
    <ligand>
        <name>L-histidine</name>
        <dbReference type="ChEBI" id="CHEBI:57595"/>
    </ligand>
</feature>
<dbReference type="InterPro" id="IPR033656">
    <property type="entry name" value="HisRS_anticodon"/>
</dbReference>
<feature type="binding site" evidence="10">
    <location>
        <position position="123"/>
    </location>
    <ligand>
        <name>L-histidine</name>
        <dbReference type="ChEBI" id="CHEBI:57595"/>
    </ligand>
</feature>
<feature type="domain" description="Aminoacyl-transfer RNA synthetases class-II family profile" evidence="11">
    <location>
        <begin position="1"/>
        <end position="342"/>
    </location>
</feature>
<sequence>MASFKTLPGFREFYPEDYAQRKHIFQIWRQVARRFAFQEFDGPVLESLELFTTKSGPEIESQLFCFEDKGGRQVSLRPELTPSLARMVAARANGLKRPIKWFSIGDNFRYERQQKGRLRCFTQLNVDLLGEAGPSAEIELIALLVQSLLGFGLTEEDFYVRLSDRNLWMLYLATLGYDEDAIGGILGVVDKWERMPEEKLIAQLQEVAGEKAAELKASVDAFLKLDSVDAIRECFAGVESSDEAKAELDARLSDWQTLLDGLGAMGLTGFIKIDLSIVRGLAYYTGFVFEAFDKKGEFRALAGGGRYDALVKKMGGPDMPAVGFGMGDVVLGELLKARGKMPQFVESLDFFIVSGGDAEKLTALSDVALLRQAGYSVEYQLKPQAFGKQFKAATGSGARFALIYGSEELEKGVVKLRNLADRSEQDLPRDRLLEAVRELV</sequence>
<dbReference type="InterPro" id="IPR041715">
    <property type="entry name" value="HisRS-like_core"/>
</dbReference>
<dbReference type="SUPFAM" id="SSF52954">
    <property type="entry name" value="Class II aaRS ABD-related"/>
    <property type="match status" value="1"/>
</dbReference>
<dbReference type="InterPro" id="IPR006195">
    <property type="entry name" value="aa-tRNA-synth_II"/>
</dbReference>
<name>A0A934VNJ7_9BACT</name>
<dbReference type="NCBIfam" id="TIGR00442">
    <property type="entry name" value="hisS"/>
    <property type="match status" value="1"/>
</dbReference>
<dbReference type="GO" id="GO:0005737">
    <property type="term" value="C:cytoplasm"/>
    <property type="evidence" value="ECO:0007669"/>
    <property type="project" value="UniProtKB-SubCell"/>
</dbReference>
<feature type="binding site" evidence="10">
    <location>
        <begin position="79"/>
        <end position="81"/>
    </location>
    <ligand>
        <name>L-histidine</name>
        <dbReference type="ChEBI" id="CHEBI:57595"/>
    </ligand>
</feature>
<dbReference type="InterPro" id="IPR015807">
    <property type="entry name" value="His-tRNA-ligase"/>
</dbReference>
<dbReference type="Pfam" id="PF03129">
    <property type="entry name" value="HGTP_anticodon"/>
    <property type="match status" value="1"/>
</dbReference>
<keyword evidence="9" id="KW-0963">Cytoplasm</keyword>
<feature type="binding site" evidence="10">
    <location>
        <begin position="283"/>
        <end position="284"/>
    </location>
    <ligand>
        <name>L-histidine</name>
        <dbReference type="ChEBI" id="CHEBI:57595"/>
    </ligand>
</feature>
<comment type="catalytic activity">
    <reaction evidence="8 9">
        <text>tRNA(His) + L-histidine + ATP = L-histidyl-tRNA(His) + AMP + diphosphate + H(+)</text>
        <dbReference type="Rhea" id="RHEA:17313"/>
        <dbReference type="Rhea" id="RHEA-COMP:9665"/>
        <dbReference type="Rhea" id="RHEA-COMP:9689"/>
        <dbReference type="ChEBI" id="CHEBI:15378"/>
        <dbReference type="ChEBI" id="CHEBI:30616"/>
        <dbReference type="ChEBI" id="CHEBI:33019"/>
        <dbReference type="ChEBI" id="CHEBI:57595"/>
        <dbReference type="ChEBI" id="CHEBI:78442"/>
        <dbReference type="ChEBI" id="CHEBI:78527"/>
        <dbReference type="ChEBI" id="CHEBI:456215"/>
        <dbReference type="EC" id="6.1.1.21"/>
    </reaction>
</comment>